<dbReference type="EMBL" id="LGRX02024847">
    <property type="protein sequence ID" value="KAK3253405.1"/>
    <property type="molecule type" value="Genomic_DNA"/>
</dbReference>
<dbReference type="GO" id="GO:0051213">
    <property type="term" value="F:dioxygenase activity"/>
    <property type="evidence" value="ECO:0007669"/>
    <property type="project" value="InterPro"/>
</dbReference>
<keyword evidence="4" id="KW-1185">Reference proteome</keyword>
<protein>
    <recommendedName>
        <fullName evidence="2">Fe2OG dioxygenase domain-containing protein</fullName>
    </recommendedName>
</protein>
<dbReference type="Gene3D" id="2.60.120.590">
    <property type="entry name" value="Alpha-ketoglutarate-dependent dioxygenase AlkB-like"/>
    <property type="match status" value="1"/>
</dbReference>
<feature type="domain" description="Fe2OG dioxygenase" evidence="2">
    <location>
        <begin position="50"/>
        <end position="155"/>
    </location>
</feature>
<dbReference type="GO" id="GO:0006307">
    <property type="term" value="P:DNA alkylation repair"/>
    <property type="evidence" value="ECO:0007669"/>
    <property type="project" value="InterPro"/>
</dbReference>
<sequence>MFGKTMPVPRRQGLFSAHDLSYKFSGLSVNSQPITSHPFLEKLLGQVSDTHNAVFANWYETGREYVSAHSDNETDLAKGSFIISVSLNATRTFRVKRKPKCTVPCTADKVDFRLGDGDVFVMGGAFQSEFLHEVPKESRMVGDQRRINFTIRSFAPQNQAGTKRKRV</sequence>
<evidence type="ECO:0000313" key="3">
    <source>
        <dbReference type="EMBL" id="KAK3253405.1"/>
    </source>
</evidence>
<comment type="similarity">
    <text evidence="1">Belongs to the alkB family.</text>
</comment>
<evidence type="ECO:0000256" key="1">
    <source>
        <dbReference type="ARBA" id="ARBA00007879"/>
    </source>
</evidence>
<proteinExistence type="inferred from homology"/>
<name>A0AAE0F7K9_9CHLO</name>
<organism evidence="3 4">
    <name type="scientific">Cymbomonas tetramitiformis</name>
    <dbReference type="NCBI Taxonomy" id="36881"/>
    <lineage>
        <taxon>Eukaryota</taxon>
        <taxon>Viridiplantae</taxon>
        <taxon>Chlorophyta</taxon>
        <taxon>Pyramimonadophyceae</taxon>
        <taxon>Pyramimonadales</taxon>
        <taxon>Pyramimonadaceae</taxon>
        <taxon>Cymbomonas</taxon>
    </lineage>
</organism>
<accession>A0AAE0F7K9</accession>
<dbReference type="Proteomes" id="UP001190700">
    <property type="component" value="Unassembled WGS sequence"/>
</dbReference>
<dbReference type="InterPro" id="IPR027450">
    <property type="entry name" value="AlkB-like"/>
</dbReference>
<dbReference type="PANTHER" id="PTHR31212">
    <property type="entry name" value="ALPHA-KETOGLUTARATE-DEPENDENT DIOXYGENASE ALKB HOMOLOG 3"/>
    <property type="match status" value="1"/>
</dbReference>
<dbReference type="InterPro" id="IPR005123">
    <property type="entry name" value="Oxoglu/Fe-dep_dioxygenase_dom"/>
</dbReference>
<dbReference type="SUPFAM" id="SSF51197">
    <property type="entry name" value="Clavaminate synthase-like"/>
    <property type="match status" value="1"/>
</dbReference>
<dbReference type="AlphaFoldDB" id="A0AAE0F7K9"/>
<dbReference type="PANTHER" id="PTHR31212:SF4">
    <property type="entry name" value="ALPHA-KETOGLUTARATE-DEPENDENT DIOXYGENASE ALKB HOMOLOG 3"/>
    <property type="match status" value="1"/>
</dbReference>
<dbReference type="PROSITE" id="PS51471">
    <property type="entry name" value="FE2OG_OXY"/>
    <property type="match status" value="1"/>
</dbReference>
<evidence type="ECO:0000313" key="4">
    <source>
        <dbReference type="Proteomes" id="UP001190700"/>
    </source>
</evidence>
<comment type="caution">
    <text evidence="3">The sequence shown here is derived from an EMBL/GenBank/DDBJ whole genome shotgun (WGS) entry which is preliminary data.</text>
</comment>
<dbReference type="Pfam" id="PF13532">
    <property type="entry name" value="2OG-FeII_Oxy_2"/>
    <property type="match status" value="1"/>
</dbReference>
<gene>
    <name evidence="3" type="ORF">CYMTET_37404</name>
</gene>
<reference evidence="3 4" key="1">
    <citation type="journal article" date="2015" name="Genome Biol. Evol.">
        <title>Comparative Genomics of a Bacterivorous Green Alga Reveals Evolutionary Causalities and Consequences of Phago-Mixotrophic Mode of Nutrition.</title>
        <authorList>
            <person name="Burns J.A."/>
            <person name="Paasch A."/>
            <person name="Narechania A."/>
            <person name="Kim E."/>
        </authorList>
    </citation>
    <scope>NUCLEOTIDE SEQUENCE [LARGE SCALE GENOMIC DNA]</scope>
    <source>
        <strain evidence="3 4">PLY_AMNH</strain>
    </source>
</reference>
<dbReference type="InterPro" id="IPR032854">
    <property type="entry name" value="ALKBH3"/>
</dbReference>
<dbReference type="InterPro" id="IPR037151">
    <property type="entry name" value="AlkB-like_sf"/>
</dbReference>
<evidence type="ECO:0000259" key="2">
    <source>
        <dbReference type="PROSITE" id="PS51471"/>
    </source>
</evidence>